<dbReference type="Gene3D" id="1.25.40.10">
    <property type="entry name" value="Tetratricopeptide repeat domain"/>
    <property type="match status" value="1"/>
</dbReference>
<dbReference type="SUPFAM" id="SSF48452">
    <property type="entry name" value="TPR-like"/>
    <property type="match status" value="1"/>
</dbReference>
<sequence length="677" mass="72442">MDGAVHGPAVQARDVSGGIHIHQASVPLPTPRQLPPAGLLIDRRETLAFLDRVNGRRSASGSPVVVVVSGPAGVGKTALSLNWAHRNRDHFPDGQLYADLRGHATDPPVEPAEVLGLFIRAFGIAPDRIPGGLAERAALYQSLVNGRRIVVVLDDAISAAQVRPLLPASGDGMVLVTSRWRLAGLVVGGARGLQVERLGVDAALDLLRHRLGDERVGDELAAATELVDLCAGVPLAVSVAAARLATRPRWPLTEMVAALAQESRRLSALSVEDDMTIRAALTLSYQNLAPDAARLYRLLGLFPGGSFGGAAAAAAAGLPAEESGRLLGVLADANLLDDLPGGEYRFHDLVRLHARETAELEDSAAEREESVRRAVGWFLETARSASRAAAPYRRIPVAAGAVEFADAAGGLDWMDREFRNLRTAAQAAFERGWHETVWQLVDALWPLFLHRGFYAERLEVDRLGLAAARAAGDPVGTAKMLNRTGLSLKALGRLDEAAADFGRALEIWRGLDNVDRVAEGYQRLGGLELDRDRPEAAIRLFAEAIKGYQAAGGARRVALARCDLGRALVEGGRAEEAMPYLVAAYEAAESDRYNRTRALILLGRAQGSEPDINLGLQVMRELGSAAGEAFALQALGEVALRHGRPEDARELLGRARQVLNGMGSATTRLDRLLDQLE</sequence>
<dbReference type="SMART" id="SM00028">
    <property type="entry name" value="TPR"/>
    <property type="match status" value="4"/>
</dbReference>
<dbReference type="Pfam" id="PF13424">
    <property type="entry name" value="TPR_12"/>
    <property type="match status" value="1"/>
</dbReference>
<dbReference type="PANTHER" id="PTHR47691:SF3">
    <property type="entry name" value="HTH-TYPE TRANSCRIPTIONAL REGULATOR RV0890C-RELATED"/>
    <property type="match status" value="1"/>
</dbReference>
<dbReference type="InterPro" id="IPR027417">
    <property type="entry name" value="P-loop_NTPase"/>
</dbReference>
<gene>
    <name evidence="1" type="ORF">Aple_037860</name>
</gene>
<protein>
    <submittedName>
        <fullName evidence="1">NTPase</fullName>
    </submittedName>
</protein>
<reference evidence="1 2" key="1">
    <citation type="submission" date="2019-10" db="EMBL/GenBank/DDBJ databases">
        <title>Whole genome shotgun sequence of Acrocarpospora pleiomorpha NBRC 16267.</title>
        <authorList>
            <person name="Ichikawa N."/>
            <person name="Kimura A."/>
            <person name="Kitahashi Y."/>
            <person name="Komaki H."/>
            <person name="Oguchi A."/>
        </authorList>
    </citation>
    <scope>NUCLEOTIDE SEQUENCE [LARGE SCALE GENOMIC DNA]</scope>
    <source>
        <strain evidence="1 2">NBRC 16267</strain>
    </source>
</reference>
<dbReference type="EMBL" id="BLAF01000019">
    <property type="protein sequence ID" value="GES20890.1"/>
    <property type="molecule type" value="Genomic_DNA"/>
</dbReference>
<proteinExistence type="predicted"/>
<organism evidence="1 2">
    <name type="scientific">Acrocarpospora pleiomorpha</name>
    <dbReference type="NCBI Taxonomy" id="90975"/>
    <lineage>
        <taxon>Bacteria</taxon>
        <taxon>Bacillati</taxon>
        <taxon>Actinomycetota</taxon>
        <taxon>Actinomycetes</taxon>
        <taxon>Streptosporangiales</taxon>
        <taxon>Streptosporangiaceae</taxon>
        <taxon>Acrocarpospora</taxon>
    </lineage>
</organism>
<dbReference type="SUPFAM" id="SSF52540">
    <property type="entry name" value="P-loop containing nucleoside triphosphate hydrolases"/>
    <property type="match status" value="1"/>
</dbReference>
<name>A0A5M3XIV4_9ACTN</name>
<dbReference type="PRINTS" id="PR00364">
    <property type="entry name" value="DISEASERSIST"/>
</dbReference>
<dbReference type="InterPro" id="IPR011990">
    <property type="entry name" value="TPR-like_helical_dom_sf"/>
</dbReference>
<dbReference type="InterPro" id="IPR019734">
    <property type="entry name" value="TPR_rpt"/>
</dbReference>
<dbReference type="Proteomes" id="UP000377595">
    <property type="component" value="Unassembled WGS sequence"/>
</dbReference>
<comment type="caution">
    <text evidence="1">The sequence shown here is derived from an EMBL/GenBank/DDBJ whole genome shotgun (WGS) entry which is preliminary data.</text>
</comment>
<dbReference type="Gene3D" id="3.40.50.300">
    <property type="entry name" value="P-loop containing nucleotide triphosphate hydrolases"/>
    <property type="match status" value="1"/>
</dbReference>
<dbReference type="GO" id="GO:0043531">
    <property type="term" value="F:ADP binding"/>
    <property type="evidence" value="ECO:0007669"/>
    <property type="project" value="InterPro"/>
</dbReference>
<dbReference type="AlphaFoldDB" id="A0A5M3XIV4"/>
<evidence type="ECO:0000313" key="2">
    <source>
        <dbReference type="Proteomes" id="UP000377595"/>
    </source>
</evidence>
<evidence type="ECO:0000313" key="1">
    <source>
        <dbReference type="EMBL" id="GES20890.1"/>
    </source>
</evidence>
<dbReference type="PANTHER" id="PTHR47691">
    <property type="entry name" value="REGULATOR-RELATED"/>
    <property type="match status" value="1"/>
</dbReference>
<accession>A0A5M3XIV4</accession>
<keyword evidence="2" id="KW-1185">Reference proteome</keyword>